<dbReference type="Ensembl" id="ENSCINT00000034704.1">
    <property type="protein sequence ID" value="ENSCINP00000035843.1"/>
    <property type="gene ID" value="ENSCING00000021003.1"/>
</dbReference>
<dbReference type="HOGENOM" id="CLU_2003096_0_0_1"/>
<protein>
    <submittedName>
        <fullName evidence="2">Uncharacterized protein</fullName>
    </submittedName>
</protein>
<dbReference type="EMBL" id="EAAA01002558">
    <property type="status" value="NOT_ANNOTATED_CDS"/>
    <property type="molecule type" value="Genomic_DNA"/>
</dbReference>
<reference evidence="3" key="1">
    <citation type="journal article" date="2002" name="Science">
        <title>The draft genome of Ciona intestinalis: insights into chordate and vertebrate origins.</title>
        <authorList>
            <person name="Dehal P."/>
            <person name="Satou Y."/>
            <person name="Campbell R.K."/>
            <person name="Chapman J."/>
            <person name="Degnan B."/>
            <person name="De Tomaso A."/>
            <person name="Davidson B."/>
            <person name="Di Gregorio A."/>
            <person name="Gelpke M."/>
            <person name="Goodstein D.M."/>
            <person name="Harafuji N."/>
            <person name="Hastings K.E."/>
            <person name="Ho I."/>
            <person name="Hotta K."/>
            <person name="Huang W."/>
            <person name="Kawashima T."/>
            <person name="Lemaire P."/>
            <person name="Martinez D."/>
            <person name="Meinertzhagen I.A."/>
            <person name="Necula S."/>
            <person name="Nonaka M."/>
            <person name="Putnam N."/>
            <person name="Rash S."/>
            <person name="Saiga H."/>
            <person name="Satake M."/>
            <person name="Terry A."/>
            <person name="Yamada L."/>
            <person name="Wang H.G."/>
            <person name="Awazu S."/>
            <person name="Azumi K."/>
            <person name="Boore J."/>
            <person name="Branno M."/>
            <person name="Chin-Bow S."/>
            <person name="DeSantis R."/>
            <person name="Doyle S."/>
            <person name="Francino P."/>
            <person name="Keys D.N."/>
            <person name="Haga S."/>
            <person name="Hayashi H."/>
            <person name="Hino K."/>
            <person name="Imai K.S."/>
            <person name="Inaba K."/>
            <person name="Kano S."/>
            <person name="Kobayashi K."/>
            <person name="Kobayashi M."/>
            <person name="Lee B.I."/>
            <person name="Makabe K.W."/>
            <person name="Manohar C."/>
            <person name="Matassi G."/>
            <person name="Medina M."/>
            <person name="Mochizuki Y."/>
            <person name="Mount S."/>
            <person name="Morishita T."/>
            <person name="Miura S."/>
            <person name="Nakayama A."/>
            <person name="Nishizaka S."/>
            <person name="Nomoto H."/>
            <person name="Ohta F."/>
            <person name="Oishi K."/>
            <person name="Rigoutsos I."/>
            <person name="Sano M."/>
            <person name="Sasaki A."/>
            <person name="Sasakura Y."/>
            <person name="Shoguchi E."/>
            <person name="Shin-i T."/>
            <person name="Spagnuolo A."/>
            <person name="Stainier D."/>
            <person name="Suzuki M.M."/>
            <person name="Tassy O."/>
            <person name="Takatori N."/>
            <person name="Tokuoka M."/>
            <person name="Yagi K."/>
            <person name="Yoshizaki F."/>
            <person name="Wada S."/>
            <person name="Zhang C."/>
            <person name="Hyatt P.D."/>
            <person name="Larimer F."/>
            <person name="Detter C."/>
            <person name="Doggett N."/>
            <person name="Glavina T."/>
            <person name="Hawkins T."/>
            <person name="Richardson P."/>
            <person name="Lucas S."/>
            <person name="Kohara Y."/>
            <person name="Levine M."/>
            <person name="Satoh N."/>
            <person name="Rokhsar D.S."/>
        </authorList>
    </citation>
    <scope>NUCLEOTIDE SEQUENCE [LARGE SCALE GENOMIC DNA]</scope>
</reference>
<keyword evidence="1" id="KW-1133">Transmembrane helix</keyword>
<keyword evidence="1" id="KW-0472">Membrane</keyword>
<organism evidence="2 3">
    <name type="scientific">Ciona intestinalis</name>
    <name type="common">Transparent sea squirt</name>
    <name type="synonym">Ascidia intestinalis</name>
    <dbReference type="NCBI Taxonomy" id="7719"/>
    <lineage>
        <taxon>Eukaryota</taxon>
        <taxon>Metazoa</taxon>
        <taxon>Chordata</taxon>
        <taxon>Tunicata</taxon>
        <taxon>Ascidiacea</taxon>
        <taxon>Phlebobranchia</taxon>
        <taxon>Cionidae</taxon>
        <taxon>Ciona</taxon>
    </lineage>
</organism>
<name>H2Y1Q9_CIOIN</name>
<dbReference type="Proteomes" id="UP000008144">
    <property type="component" value="Chromosome 7"/>
</dbReference>
<accession>H2Y1Q9</accession>
<evidence type="ECO:0000256" key="1">
    <source>
        <dbReference type="SAM" id="Phobius"/>
    </source>
</evidence>
<evidence type="ECO:0000313" key="3">
    <source>
        <dbReference type="Proteomes" id="UP000008144"/>
    </source>
</evidence>
<sequence length="124" mass="15089">MIKMNCYKILEMRRLRGGTSGSNFFVSFFIFGVYIVEILYLLFIALYYAQEVYGHQVVLENYLITKIFCIGEVKQRDTPWDLRFLPQLFHYHTFTHKYWHGLKMHRVLFIYREHCLSKDIFLIC</sequence>
<evidence type="ECO:0000313" key="2">
    <source>
        <dbReference type="Ensembl" id="ENSCINP00000035843.1"/>
    </source>
</evidence>
<reference evidence="2" key="3">
    <citation type="submission" date="2025-08" db="UniProtKB">
        <authorList>
            <consortium name="Ensembl"/>
        </authorList>
    </citation>
    <scope>IDENTIFICATION</scope>
</reference>
<reference evidence="2" key="2">
    <citation type="journal article" date="2008" name="Genome Biol.">
        <title>Improved genome assembly and evidence-based global gene model set for the chordate Ciona intestinalis: new insight into intron and operon populations.</title>
        <authorList>
            <person name="Satou Y."/>
            <person name="Mineta K."/>
            <person name="Ogasawara M."/>
            <person name="Sasakura Y."/>
            <person name="Shoguchi E."/>
            <person name="Ueno K."/>
            <person name="Yamada L."/>
            <person name="Matsumoto J."/>
            <person name="Wasserscheid J."/>
            <person name="Dewar K."/>
            <person name="Wiley G.B."/>
            <person name="Macmil S.L."/>
            <person name="Roe B.A."/>
            <person name="Zeller R.W."/>
            <person name="Hastings K.E."/>
            <person name="Lemaire P."/>
            <person name="Lindquist E."/>
            <person name="Endo T."/>
            <person name="Hotta K."/>
            <person name="Inaba K."/>
        </authorList>
    </citation>
    <scope>NUCLEOTIDE SEQUENCE [LARGE SCALE GENOMIC DNA]</scope>
    <source>
        <strain evidence="2">wild type</strain>
    </source>
</reference>
<keyword evidence="1" id="KW-0812">Transmembrane</keyword>
<proteinExistence type="predicted"/>
<dbReference type="AlphaFoldDB" id="H2Y1Q9"/>
<reference evidence="2" key="4">
    <citation type="submission" date="2025-09" db="UniProtKB">
        <authorList>
            <consortium name="Ensembl"/>
        </authorList>
    </citation>
    <scope>IDENTIFICATION</scope>
</reference>
<feature type="transmembrane region" description="Helical" evidence="1">
    <location>
        <begin position="21"/>
        <end position="49"/>
    </location>
</feature>
<dbReference type="InParanoid" id="H2Y1Q9"/>
<keyword evidence="3" id="KW-1185">Reference proteome</keyword>